<dbReference type="Pfam" id="PF25199">
    <property type="entry name" value="nSTAND_NTPase5"/>
    <property type="match status" value="1"/>
</dbReference>
<dbReference type="AlphaFoldDB" id="A0A1J5QF94"/>
<gene>
    <name evidence="2" type="primary">bepA_67</name>
    <name evidence="2" type="ORF">GALL_396440</name>
</gene>
<dbReference type="Gene3D" id="1.25.40.10">
    <property type="entry name" value="Tetratricopeptide repeat domain"/>
    <property type="match status" value="2"/>
</dbReference>
<evidence type="ECO:0000259" key="1">
    <source>
        <dbReference type="Pfam" id="PF25199"/>
    </source>
</evidence>
<comment type="caution">
    <text evidence="2">The sequence shown here is derived from an EMBL/GenBank/DDBJ whole genome shotgun (WGS) entry which is preliminary data.</text>
</comment>
<dbReference type="InterPro" id="IPR057574">
    <property type="entry name" value="nSTAND_NTPase5_dom"/>
</dbReference>
<keyword evidence="2" id="KW-0645">Protease</keyword>
<dbReference type="GO" id="GO:0006508">
    <property type="term" value="P:proteolysis"/>
    <property type="evidence" value="ECO:0007669"/>
    <property type="project" value="UniProtKB-KW"/>
</dbReference>
<dbReference type="SUPFAM" id="SSF52540">
    <property type="entry name" value="P-loop containing nucleoside triphosphate hydrolases"/>
    <property type="match status" value="1"/>
</dbReference>
<proteinExistence type="predicted"/>
<dbReference type="GO" id="GO:0008233">
    <property type="term" value="F:peptidase activity"/>
    <property type="evidence" value="ECO:0007669"/>
    <property type="project" value="UniProtKB-KW"/>
</dbReference>
<dbReference type="EMBL" id="MLJW01001363">
    <property type="protein sequence ID" value="OIQ78647.1"/>
    <property type="molecule type" value="Genomic_DNA"/>
</dbReference>
<dbReference type="SUPFAM" id="SSF48452">
    <property type="entry name" value="TPR-like"/>
    <property type="match status" value="2"/>
</dbReference>
<sequence>MTHSAIDIPLSLRHALELGECVLFLGAGIGEHLHKQNGEHLPDAAGLAHDIAKHFLIETSSDDLSKVAELVQIRGRKEDLEDFIRKQFADLVPDETIKWICGRRWRAIFTTNYDRGIERAYELLSDPPQKPIPISITAELVHVDIRFEIPVYHIHGAIFGGKQHLVISQSDYSRFREQRRMLFELLKKEFSTSTLLYIGYSNRDPNWALLLNEITEEFLPSKLPRAYRVTPNTDKDDTEILRSRGIEVIDANLEQFVAASAAQLEPFHVDDGRLKALQSTVPAHLLDAFEKNPAPVIRLIASWQYVNQAPFSDAPNTQTFFRGDQPNWALIGAGTPFRRDIEADLYDDVLDYVTGSADKPTTLVVTGPAGYGITTIVMNLAGRLVKERIGPVYFLKAGADLLEGDVDFAIDIAGSSVVCFVVDSAADYGQKLQNTISRLRDTKRSAVFICGSRLNEWRQRNIRISHKEYLVDPLSDDEIWRLLDCLKINHELNKLEPLSRDMQFSVIREKHGKELLVVLREATEDKRFDAILEDEFYGIGDEGCREIYLMVCCFHQHGCFVRDSLLSDLAGIPLADFHGRIKDVLDGILVDECIDATSGKYAYRTRQRTIAHIVWERCGENAQKDVIIQSALDHLNLNYRQDANAFEKFVRNDSLIDAIHGLENKIKFFDRACKKDPDSPYVRQHYARMLYREGLMDLALGQVEQGLEIDPKNPPRVLVHTKGVILGALALQAESKDIGRRRLAQAEDVLRGVIQRNRRDEYAYHALATVYLDWAKHSEVDEESALYLTKAEETISDGLRNCREKDGLWILSADIEKWLGNQPSQIKALEAAVKASPGSIIARYLLGKAYLHLGRLHDALAVLEPNIKNHTSEFRSFVDYSLALWSSGKPLREAIAVLEVASVDGLSDARYIAHLAGMYFLNGDFGKAKNVFGEAERRELPPSELQVVAFLPRQPGNGEPMELAGKVIVRKPAFSLIESEGYPPFFCHSSKYRGLALKEGMRVSFKIGFSPRGAAALEPKEID</sequence>
<accession>A0A1J5QF94</accession>
<protein>
    <submittedName>
        <fullName evidence="2">Beta-barrel assembly-enhancing protease</fullName>
    </submittedName>
</protein>
<feature type="domain" description="Novel STAND NTPase 5" evidence="1">
    <location>
        <begin position="318"/>
        <end position="460"/>
    </location>
</feature>
<name>A0A1J5QF94_9ZZZZ</name>
<dbReference type="InterPro" id="IPR027417">
    <property type="entry name" value="P-loop_NTPase"/>
</dbReference>
<keyword evidence="2" id="KW-0378">Hydrolase</keyword>
<evidence type="ECO:0000313" key="2">
    <source>
        <dbReference type="EMBL" id="OIQ78647.1"/>
    </source>
</evidence>
<dbReference type="Pfam" id="PF13289">
    <property type="entry name" value="SIR2_2"/>
    <property type="match status" value="1"/>
</dbReference>
<organism evidence="2">
    <name type="scientific">mine drainage metagenome</name>
    <dbReference type="NCBI Taxonomy" id="410659"/>
    <lineage>
        <taxon>unclassified sequences</taxon>
        <taxon>metagenomes</taxon>
        <taxon>ecological metagenomes</taxon>
    </lineage>
</organism>
<dbReference type="InterPro" id="IPR011990">
    <property type="entry name" value="TPR-like_helical_dom_sf"/>
</dbReference>
<reference evidence="2" key="1">
    <citation type="submission" date="2016-10" db="EMBL/GenBank/DDBJ databases">
        <title>Sequence of Gallionella enrichment culture.</title>
        <authorList>
            <person name="Poehlein A."/>
            <person name="Muehling M."/>
            <person name="Daniel R."/>
        </authorList>
    </citation>
    <scope>NUCLEOTIDE SEQUENCE</scope>
</reference>